<dbReference type="AlphaFoldDB" id="G7Z308"/>
<keyword evidence="2" id="KW-1185">Reference proteome</keyword>
<evidence type="ECO:0000313" key="1">
    <source>
        <dbReference type="EMBL" id="CBS87809.1"/>
    </source>
</evidence>
<sequence>MSDLTLSERAMRAIALVLGTINAPRPVAMDEATLLDCLGADRPDPRWRPHIEALFDEVSIEALHDLVLAGVVDFDQLDRAARIWGMTDGRNHPWIEEMAALTLACIARGRPPSASVAPGQTALELRRRHGAGRAV</sequence>
<name>G7Z308_AZOL4</name>
<dbReference type="STRING" id="862719.AZOLI_2615"/>
<dbReference type="KEGG" id="ali:AZOLI_2615"/>
<dbReference type="RefSeq" id="WP_014248793.1">
    <property type="nucleotide sequence ID" value="NC_016622.1"/>
</dbReference>
<protein>
    <submittedName>
        <fullName evidence="1">Uncharacterized protein</fullName>
    </submittedName>
</protein>
<reference evidence="2" key="1">
    <citation type="journal article" date="2011" name="PLoS Genet.">
        <title>Azospirillum genomes reveal transition of bacteria from aquatic to terrestrial environments.</title>
        <authorList>
            <person name="Wisniewski-Dye F."/>
            <person name="Borziak K."/>
            <person name="Khalsa-Moyers G."/>
            <person name="Alexandre G."/>
            <person name="Sukharnikov L.O."/>
            <person name="Wuichet K."/>
            <person name="Hurst G.B."/>
            <person name="McDonald W.H."/>
            <person name="Robertson J.S."/>
            <person name="Barbe V."/>
            <person name="Calteau A."/>
            <person name="Rouy Z."/>
            <person name="Mangenot S."/>
            <person name="Prigent-Combaret C."/>
            <person name="Normand P."/>
            <person name="Boyer M."/>
            <person name="Siguier P."/>
            <person name="Dessaux Y."/>
            <person name="Elmerich C."/>
            <person name="Condemine G."/>
            <person name="Krishnen G."/>
            <person name="Kennedy I."/>
            <person name="Paterson A.H."/>
            <person name="Gonzalez V."/>
            <person name="Mavingui P."/>
            <person name="Zhulin I.B."/>
        </authorList>
    </citation>
    <scope>NUCLEOTIDE SEQUENCE [LARGE SCALE GENOMIC DNA]</scope>
    <source>
        <strain evidence="2">4B</strain>
    </source>
</reference>
<dbReference type="EMBL" id="FQ311868">
    <property type="protein sequence ID" value="CBS87809.1"/>
    <property type="molecule type" value="Genomic_DNA"/>
</dbReference>
<dbReference type="Proteomes" id="UP000005667">
    <property type="component" value="Chromosome"/>
</dbReference>
<dbReference type="HOGENOM" id="CLU_1881490_0_0_5"/>
<organism evidence="1 2">
    <name type="scientific">Azospirillum lipoferum (strain 4B)</name>
    <dbReference type="NCBI Taxonomy" id="862719"/>
    <lineage>
        <taxon>Bacteria</taxon>
        <taxon>Pseudomonadati</taxon>
        <taxon>Pseudomonadota</taxon>
        <taxon>Alphaproteobacteria</taxon>
        <taxon>Rhodospirillales</taxon>
        <taxon>Azospirillaceae</taxon>
        <taxon>Azospirillum</taxon>
    </lineage>
</organism>
<evidence type="ECO:0000313" key="2">
    <source>
        <dbReference type="Proteomes" id="UP000005667"/>
    </source>
</evidence>
<accession>G7Z308</accession>
<proteinExistence type="predicted"/>
<gene>
    <name evidence="1" type="ordered locus">AZOLI_2615</name>
</gene>